<dbReference type="AlphaFoldDB" id="A0A1S0TUJ7"/>
<dbReference type="CTD" id="9946303"/>
<feature type="region of interest" description="Disordered" evidence="1">
    <location>
        <begin position="34"/>
        <end position="68"/>
    </location>
</feature>
<feature type="compositionally biased region" description="Basic and acidic residues" evidence="1">
    <location>
        <begin position="197"/>
        <end position="207"/>
    </location>
</feature>
<dbReference type="OrthoDB" id="5870032at2759"/>
<sequence>MTLTTITSFICALLNISYTIAVLILCVKKRERNEKKEQEKGASLQQLKTPEAKTPERKQPFGPAPLPKAAVTKGSVVKANVPKQVLQQSPTSVNQMQQTIKDVSFKKERKSVRMSGVAIWEYEKKDPTDIQPTQLSKERIESAKDEQKNLLQRIKDMKDKKDGQIQYEQYKSIKRRKKVTKKGTKLEVARTQTQTEEQLKEDQIAKDEQEEEEEDDTMKGIASLQQDLNIVSTEEK</sequence>
<evidence type="ECO:0000256" key="2">
    <source>
        <dbReference type="SAM" id="Phobius"/>
    </source>
</evidence>
<evidence type="ECO:0000313" key="3">
    <source>
        <dbReference type="EMBL" id="EFO19619.2"/>
    </source>
</evidence>
<proteinExistence type="predicted"/>
<feature type="compositionally biased region" description="Basic residues" evidence="1">
    <location>
        <begin position="174"/>
        <end position="183"/>
    </location>
</feature>
<dbReference type="GeneID" id="9946303"/>
<dbReference type="KEGG" id="loa:LOAG_08868"/>
<dbReference type="EMBL" id="JH712307">
    <property type="protein sequence ID" value="EFO19619.2"/>
    <property type="molecule type" value="Genomic_DNA"/>
</dbReference>
<accession>A0A1S0TUJ7</accession>
<gene>
    <name evidence="3" type="ORF">LOAG_08868</name>
</gene>
<feature type="transmembrane region" description="Helical" evidence="2">
    <location>
        <begin position="6"/>
        <end position="27"/>
    </location>
</feature>
<keyword evidence="2" id="KW-0812">Transmembrane</keyword>
<dbReference type="RefSeq" id="XP_020301988.1">
    <property type="nucleotide sequence ID" value="XM_020447817.1"/>
</dbReference>
<organism evidence="3">
    <name type="scientific">Loa loa</name>
    <name type="common">Eye worm</name>
    <name type="synonym">Filaria loa</name>
    <dbReference type="NCBI Taxonomy" id="7209"/>
    <lineage>
        <taxon>Eukaryota</taxon>
        <taxon>Metazoa</taxon>
        <taxon>Ecdysozoa</taxon>
        <taxon>Nematoda</taxon>
        <taxon>Chromadorea</taxon>
        <taxon>Rhabditida</taxon>
        <taxon>Spirurina</taxon>
        <taxon>Spiruromorpha</taxon>
        <taxon>Filarioidea</taxon>
        <taxon>Onchocercidae</taxon>
        <taxon>Loa</taxon>
    </lineage>
</organism>
<keyword evidence="2" id="KW-0472">Membrane</keyword>
<evidence type="ECO:0000256" key="1">
    <source>
        <dbReference type="SAM" id="MobiDB-lite"/>
    </source>
</evidence>
<protein>
    <submittedName>
        <fullName evidence="3">Uncharacterized protein</fullName>
    </submittedName>
</protein>
<keyword evidence="2" id="KW-1133">Transmembrane helix</keyword>
<feature type="compositionally biased region" description="Polar residues" evidence="1">
    <location>
        <begin position="223"/>
        <end position="236"/>
    </location>
</feature>
<feature type="compositionally biased region" description="Basic and acidic residues" evidence="1">
    <location>
        <begin position="50"/>
        <end position="59"/>
    </location>
</feature>
<reference evidence="3" key="1">
    <citation type="submission" date="2012-04" db="EMBL/GenBank/DDBJ databases">
        <title>The Genome Sequence of Loa loa.</title>
        <authorList>
            <consortium name="The Broad Institute Genome Sequencing Platform"/>
            <consortium name="Broad Institute Genome Sequencing Center for Infectious Disease"/>
            <person name="Nutman T.B."/>
            <person name="Fink D.L."/>
            <person name="Russ C."/>
            <person name="Young S."/>
            <person name="Zeng Q."/>
            <person name="Gargeya S."/>
            <person name="Alvarado L."/>
            <person name="Berlin A."/>
            <person name="Chapman S.B."/>
            <person name="Chen Z."/>
            <person name="Freedman E."/>
            <person name="Gellesch M."/>
            <person name="Goldberg J."/>
            <person name="Griggs A."/>
            <person name="Gujja S."/>
            <person name="Heilman E.R."/>
            <person name="Heiman D."/>
            <person name="Howarth C."/>
            <person name="Mehta T."/>
            <person name="Neiman D."/>
            <person name="Pearson M."/>
            <person name="Roberts A."/>
            <person name="Saif S."/>
            <person name="Shea T."/>
            <person name="Shenoy N."/>
            <person name="Sisk P."/>
            <person name="Stolte C."/>
            <person name="Sykes S."/>
            <person name="White J."/>
            <person name="Yandava C."/>
            <person name="Haas B."/>
            <person name="Henn M.R."/>
            <person name="Nusbaum C."/>
            <person name="Birren B."/>
        </authorList>
    </citation>
    <scope>NUCLEOTIDE SEQUENCE [LARGE SCALE GENOMIC DNA]</scope>
</reference>
<dbReference type="OMA" id="EENDDTM"/>
<dbReference type="InParanoid" id="A0A1S0TUJ7"/>
<name>A0A1S0TUJ7_LOALO</name>
<feature type="region of interest" description="Disordered" evidence="1">
    <location>
        <begin position="174"/>
        <end position="236"/>
    </location>
</feature>